<keyword evidence="3" id="KW-1185">Reference proteome</keyword>
<evidence type="ECO:0008006" key="4">
    <source>
        <dbReference type="Google" id="ProtNLM"/>
    </source>
</evidence>
<reference evidence="2 3" key="1">
    <citation type="submission" date="2023-05" db="EMBL/GenBank/DDBJ databases">
        <authorList>
            <person name="Guo Y."/>
        </authorList>
    </citation>
    <scope>NUCLEOTIDE SEQUENCE [LARGE SCALE GENOMIC DNA]</scope>
    <source>
        <strain evidence="2 3">GR2756</strain>
    </source>
</reference>
<dbReference type="PANTHER" id="PTHR38075:SF1">
    <property type="entry name" value="DUF4139 DOMAIN-CONTAINING PROTEIN"/>
    <property type="match status" value="1"/>
</dbReference>
<organism evidence="2 3">
    <name type="scientific">Sphingosinicella rhizophila</name>
    <dbReference type="NCBI Taxonomy" id="3050082"/>
    <lineage>
        <taxon>Bacteria</taxon>
        <taxon>Pseudomonadati</taxon>
        <taxon>Pseudomonadota</taxon>
        <taxon>Alphaproteobacteria</taxon>
        <taxon>Sphingomonadales</taxon>
        <taxon>Sphingosinicellaceae</taxon>
        <taxon>Sphingosinicella</taxon>
    </lineage>
</organism>
<sequence>MRRALLPLLMLLPSGAAGQVVTTSSGPDAVSVTIYRDPNRDGSQKMQLSWLNGYALISETRRVDIPAGDGDIRFEGVAGGILPESAIVTGLPDGVIEKNQDAYLLSPASLLDRSIGRRVHLRRTSRATGEVREHEAVIRSGAAGAVILQTEQGLEALRCTGIPETIVYDKIPEGLSAKPTLSVRTRSVAAATATITLSYLATGFDWQANYVGNLSPSGDRLDLFAWVTLASGDETSFVDASAQTVAGRPNREDGGRRIMPQASPLSLQCWPAGKTSDIPLVQTHDGAGPPPPAPPPMASPMMAEEIVVTGMSRSAMKVTQEGLGDLKLYRVPEPVTVASNSQKQVAMIDREKVKVESVYRAEIHGGAEERLVQIRMILRTRNRTSEGLGLPLPTGGVAIFVEGRARPILLGEGAIEDKAVGEDVEIELGDASGVLAHVVKTEERKQGSSFLLTASNDQDRPVRFEADFGKDIVAAGKALGRRNGRPLWAVTIPANGRVALRYRTDPTRDR</sequence>
<comment type="caution">
    <text evidence="2">The sequence shown here is derived from an EMBL/GenBank/DDBJ whole genome shotgun (WGS) entry which is preliminary data.</text>
</comment>
<dbReference type="PANTHER" id="PTHR38075">
    <property type="entry name" value="DUF4139 DOMAIN-CONTAINING PROTEIN"/>
    <property type="match status" value="1"/>
</dbReference>
<keyword evidence="1" id="KW-0732">Signal</keyword>
<gene>
    <name evidence="2" type="ORF">RQX22_18265</name>
</gene>
<evidence type="ECO:0000313" key="2">
    <source>
        <dbReference type="EMBL" id="MDT9600902.1"/>
    </source>
</evidence>
<feature type="chain" id="PRO_5045253499" description="DUF4139 domain-containing protein" evidence="1">
    <location>
        <begin position="19"/>
        <end position="510"/>
    </location>
</feature>
<feature type="signal peptide" evidence="1">
    <location>
        <begin position="1"/>
        <end position="18"/>
    </location>
</feature>
<evidence type="ECO:0000313" key="3">
    <source>
        <dbReference type="Proteomes" id="UP001259572"/>
    </source>
</evidence>
<dbReference type="RefSeq" id="WP_315728476.1">
    <property type="nucleotide sequence ID" value="NZ_JAVUPU010000014.1"/>
</dbReference>
<evidence type="ECO:0000256" key="1">
    <source>
        <dbReference type="SAM" id="SignalP"/>
    </source>
</evidence>
<protein>
    <recommendedName>
        <fullName evidence="4">DUF4139 domain-containing protein</fullName>
    </recommendedName>
</protein>
<proteinExistence type="predicted"/>
<accession>A0ABU3QC97</accession>
<dbReference type="Proteomes" id="UP001259572">
    <property type="component" value="Unassembled WGS sequence"/>
</dbReference>
<dbReference type="EMBL" id="JAVUPU010000014">
    <property type="protein sequence ID" value="MDT9600902.1"/>
    <property type="molecule type" value="Genomic_DNA"/>
</dbReference>
<name>A0ABU3QC97_9SPHN</name>